<evidence type="ECO:0000256" key="1">
    <source>
        <dbReference type="ARBA" id="ARBA00022598"/>
    </source>
</evidence>
<dbReference type="PANTHER" id="PTHR43024:SF1">
    <property type="entry name" value="UDP-N-ACETYLMURAMOYL-TRIPEPTIDE--D-ALANYL-D-ALANINE LIGASE"/>
    <property type="match status" value="1"/>
</dbReference>
<dbReference type="InterPro" id="IPR036565">
    <property type="entry name" value="Mur-like_cat_sf"/>
</dbReference>
<dbReference type="Pfam" id="PF08245">
    <property type="entry name" value="Mur_ligase_M"/>
    <property type="match status" value="1"/>
</dbReference>
<keyword evidence="3" id="KW-0547">Nucleotide-binding</keyword>
<dbReference type="EMBL" id="DQID01000341">
    <property type="protein sequence ID" value="HCT15759.1"/>
    <property type="molecule type" value="Genomic_DNA"/>
</dbReference>
<dbReference type="GO" id="GO:0016881">
    <property type="term" value="F:acid-amino acid ligase activity"/>
    <property type="evidence" value="ECO:0007669"/>
    <property type="project" value="InterPro"/>
</dbReference>
<dbReference type="AlphaFoldDB" id="A0A3D4T2J7"/>
<dbReference type="Pfam" id="PF01225">
    <property type="entry name" value="Mur_ligase"/>
    <property type="match status" value="1"/>
</dbReference>
<evidence type="ECO:0000259" key="6">
    <source>
        <dbReference type="Pfam" id="PF01225"/>
    </source>
</evidence>
<reference evidence="8 9" key="1">
    <citation type="journal article" date="2018" name="Nat. Biotechnol.">
        <title>A standardized bacterial taxonomy based on genome phylogeny substantially revises the tree of life.</title>
        <authorList>
            <person name="Parks D.H."/>
            <person name="Chuvochina M."/>
            <person name="Waite D.W."/>
            <person name="Rinke C."/>
            <person name="Skarshewski A."/>
            <person name="Chaumeil P.A."/>
            <person name="Hugenholtz P."/>
        </authorList>
    </citation>
    <scope>NUCLEOTIDE SEQUENCE [LARGE SCALE GENOMIC DNA]</scope>
    <source>
        <strain evidence="8">UBA11247</strain>
    </source>
</reference>
<protein>
    <submittedName>
        <fullName evidence="8">UDP-N-acetylmuramoyl-tripeptide--D-alanyl-D-alanine ligase</fullName>
    </submittedName>
</protein>
<name>A0A3D4T2J7_9CORY</name>
<dbReference type="STRING" id="863239.GCA_000213935_00323"/>
<organism evidence="8 9">
    <name type="scientific">Corynebacterium nuruki</name>
    <dbReference type="NCBI Taxonomy" id="1032851"/>
    <lineage>
        <taxon>Bacteria</taxon>
        <taxon>Bacillati</taxon>
        <taxon>Actinomycetota</taxon>
        <taxon>Actinomycetes</taxon>
        <taxon>Mycobacteriales</taxon>
        <taxon>Corynebacteriaceae</taxon>
        <taxon>Corynebacterium</taxon>
    </lineage>
</organism>
<sequence length="377" mass="38734">MIEMTAAQIAEVTGGTLVDGADPATPVTGPVEFDSRRIVPGGVYLALPGARVDGHDFVPGALADGAALALVGHRVGVPALLCPPVESTPGEQRNASYLEHDPDGDGERVLTALGRLARYNTDVLTAEDGLTVVGVTGSAGKTSTKDLIGAVLNRAGETVAPPGSFNNEIGHPYTALKAGRTTRFLVAEMSARGQGHIAHLARIAPPRIGVELNVGTAHLGEFGSREAIAQAKGELVEALPAAADGGIAVLNADDDLVMTMAGRTTARIVRFSSAADALDRGIEYVATDIRLDDVARPSFRLHHPAGEPVEIHLGVFGIHNVGNALAAAAVGMECGLDAAQIAAALDGHVAASANRMDVRTRADGVTVINDSYNANPD</sequence>
<dbReference type="InterPro" id="IPR000713">
    <property type="entry name" value="Mur_ligase_N"/>
</dbReference>
<keyword evidence="5" id="KW-0131">Cell cycle</keyword>
<accession>A0A3D4T2J7</accession>
<dbReference type="GO" id="GO:0051301">
    <property type="term" value="P:cell division"/>
    <property type="evidence" value="ECO:0007669"/>
    <property type="project" value="UniProtKB-KW"/>
</dbReference>
<evidence type="ECO:0000313" key="8">
    <source>
        <dbReference type="EMBL" id="HCT15759.1"/>
    </source>
</evidence>
<dbReference type="SUPFAM" id="SSF53623">
    <property type="entry name" value="MurD-like peptide ligases, catalytic domain"/>
    <property type="match status" value="1"/>
</dbReference>
<feature type="non-terminal residue" evidence="8">
    <location>
        <position position="377"/>
    </location>
</feature>
<dbReference type="Gene3D" id="3.40.1190.10">
    <property type="entry name" value="Mur-like, catalytic domain"/>
    <property type="match status" value="1"/>
</dbReference>
<keyword evidence="4" id="KW-0067">ATP-binding</keyword>
<dbReference type="GO" id="GO:0005524">
    <property type="term" value="F:ATP binding"/>
    <property type="evidence" value="ECO:0007669"/>
    <property type="project" value="UniProtKB-KW"/>
</dbReference>
<dbReference type="Gene3D" id="3.40.1390.10">
    <property type="entry name" value="MurE/MurF, N-terminal domain"/>
    <property type="match status" value="1"/>
</dbReference>
<dbReference type="SUPFAM" id="SSF63418">
    <property type="entry name" value="MurE/MurF N-terminal domain"/>
    <property type="match status" value="1"/>
</dbReference>
<dbReference type="InterPro" id="IPR013221">
    <property type="entry name" value="Mur_ligase_cen"/>
</dbReference>
<keyword evidence="2" id="KW-0132">Cell division</keyword>
<evidence type="ECO:0000256" key="4">
    <source>
        <dbReference type="ARBA" id="ARBA00022840"/>
    </source>
</evidence>
<dbReference type="PANTHER" id="PTHR43024">
    <property type="entry name" value="UDP-N-ACETYLMURAMOYL-TRIPEPTIDE--D-ALANYL-D-ALANINE LIGASE"/>
    <property type="match status" value="1"/>
</dbReference>
<gene>
    <name evidence="8" type="ORF">DIW82_13500</name>
</gene>
<feature type="domain" description="Mur ligase central" evidence="7">
    <location>
        <begin position="135"/>
        <end position="330"/>
    </location>
</feature>
<comment type="caution">
    <text evidence="8">The sequence shown here is derived from an EMBL/GenBank/DDBJ whole genome shotgun (WGS) entry which is preliminary data.</text>
</comment>
<evidence type="ECO:0000259" key="7">
    <source>
        <dbReference type="Pfam" id="PF08245"/>
    </source>
</evidence>
<dbReference type="InterPro" id="IPR051046">
    <property type="entry name" value="MurCDEF_CellWall_CoF430Synth"/>
</dbReference>
<keyword evidence="1 8" id="KW-0436">Ligase</keyword>
<feature type="domain" description="Mur ligase N-terminal catalytic" evidence="6">
    <location>
        <begin position="31"/>
        <end position="72"/>
    </location>
</feature>
<evidence type="ECO:0000256" key="5">
    <source>
        <dbReference type="ARBA" id="ARBA00023306"/>
    </source>
</evidence>
<evidence type="ECO:0000256" key="2">
    <source>
        <dbReference type="ARBA" id="ARBA00022618"/>
    </source>
</evidence>
<dbReference type="InterPro" id="IPR035911">
    <property type="entry name" value="MurE/MurF_N"/>
</dbReference>
<dbReference type="Proteomes" id="UP000261739">
    <property type="component" value="Unassembled WGS sequence"/>
</dbReference>
<evidence type="ECO:0000256" key="3">
    <source>
        <dbReference type="ARBA" id="ARBA00022741"/>
    </source>
</evidence>
<evidence type="ECO:0000313" key="9">
    <source>
        <dbReference type="Proteomes" id="UP000261739"/>
    </source>
</evidence>
<proteinExistence type="predicted"/>